<dbReference type="NCBIfam" id="TIGR01746">
    <property type="entry name" value="Thioester-redct"/>
    <property type="match status" value="1"/>
</dbReference>
<dbReference type="InterPro" id="IPR023213">
    <property type="entry name" value="CAT-like_dom_sf"/>
</dbReference>
<evidence type="ECO:0000256" key="3">
    <source>
        <dbReference type="ARBA" id="ARBA00022553"/>
    </source>
</evidence>
<dbReference type="FunFam" id="3.40.50.980:FF:000001">
    <property type="entry name" value="Non-ribosomal peptide synthetase"/>
    <property type="match status" value="2"/>
</dbReference>
<evidence type="ECO:0000256" key="1">
    <source>
        <dbReference type="ARBA" id="ARBA00001957"/>
    </source>
</evidence>
<comment type="caution">
    <text evidence="6">The sequence shown here is derived from an EMBL/GenBank/DDBJ whole genome shotgun (WGS) entry which is preliminary data.</text>
</comment>
<dbReference type="GO" id="GO:0008610">
    <property type="term" value="P:lipid biosynthetic process"/>
    <property type="evidence" value="ECO:0007669"/>
    <property type="project" value="UniProtKB-ARBA"/>
</dbReference>
<dbReference type="GO" id="GO:0044550">
    <property type="term" value="P:secondary metabolite biosynthetic process"/>
    <property type="evidence" value="ECO:0007669"/>
    <property type="project" value="UniProtKB-ARBA"/>
</dbReference>
<dbReference type="FunFam" id="2.30.38.10:FF:000001">
    <property type="entry name" value="Non-ribosomal peptide synthetase PvdI"/>
    <property type="match status" value="2"/>
</dbReference>
<dbReference type="Gene3D" id="1.10.1200.10">
    <property type="entry name" value="ACP-like"/>
    <property type="match status" value="1"/>
</dbReference>
<accession>A0A4R5WW27</accession>
<keyword evidence="4" id="KW-0436">Ligase</keyword>
<dbReference type="Gene3D" id="3.40.50.1820">
    <property type="entry name" value="alpha/beta hydrolase"/>
    <property type="match status" value="1"/>
</dbReference>
<dbReference type="SUPFAM" id="SSF56801">
    <property type="entry name" value="Acetyl-CoA synthetase-like"/>
    <property type="match status" value="2"/>
</dbReference>
<dbReference type="InterPro" id="IPR029058">
    <property type="entry name" value="AB_hydrolase_fold"/>
</dbReference>
<dbReference type="Pfam" id="PF13193">
    <property type="entry name" value="AMP-binding_C"/>
    <property type="match status" value="2"/>
</dbReference>
<dbReference type="Pfam" id="PF00501">
    <property type="entry name" value="AMP-binding"/>
    <property type="match status" value="2"/>
</dbReference>
<gene>
    <name evidence="6" type="ORF">QXL92_01050</name>
</gene>
<evidence type="ECO:0000259" key="5">
    <source>
        <dbReference type="PROSITE" id="PS50075"/>
    </source>
</evidence>
<evidence type="ECO:0000313" key="7">
    <source>
        <dbReference type="Proteomes" id="UP001229081"/>
    </source>
</evidence>
<dbReference type="RefSeq" id="WP_133435770.1">
    <property type="nucleotide sequence ID" value="NZ_JAUFSA010000001.1"/>
</dbReference>
<protein>
    <submittedName>
        <fullName evidence="6">Amino acid adenylation domain-containing protein</fullName>
    </submittedName>
</protein>
<feature type="domain" description="Carrier" evidence="5">
    <location>
        <begin position="2026"/>
        <end position="2101"/>
    </location>
</feature>
<dbReference type="InterPro" id="IPR036736">
    <property type="entry name" value="ACP-like_sf"/>
</dbReference>
<dbReference type="GO" id="GO:0072330">
    <property type="term" value="P:monocarboxylic acid biosynthetic process"/>
    <property type="evidence" value="ECO:0007669"/>
    <property type="project" value="UniProtKB-ARBA"/>
</dbReference>
<evidence type="ECO:0000256" key="2">
    <source>
        <dbReference type="ARBA" id="ARBA00022450"/>
    </source>
</evidence>
<dbReference type="PANTHER" id="PTHR45527">
    <property type="entry name" value="NONRIBOSOMAL PEPTIDE SYNTHETASE"/>
    <property type="match status" value="1"/>
</dbReference>
<dbReference type="FunFam" id="1.10.1200.10:FF:000016">
    <property type="entry name" value="Non-ribosomal peptide synthase"/>
    <property type="match status" value="2"/>
</dbReference>
<keyword evidence="2" id="KW-0596">Phosphopantetheine</keyword>
<dbReference type="Proteomes" id="UP001229081">
    <property type="component" value="Unassembled WGS sequence"/>
</dbReference>
<organism evidence="6 7">
    <name type="scientific">Mycobacterium paragordonae</name>
    <dbReference type="NCBI Taxonomy" id="1389713"/>
    <lineage>
        <taxon>Bacteria</taxon>
        <taxon>Bacillati</taxon>
        <taxon>Actinomycetota</taxon>
        <taxon>Actinomycetes</taxon>
        <taxon>Mycobacteriales</taxon>
        <taxon>Mycobacteriaceae</taxon>
        <taxon>Mycobacterium</taxon>
    </lineage>
</organism>
<evidence type="ECO:0000256" key="4">
    <source>
        <dbReference type="ARBA" id="ARBA00022598"/>
    </source>
</evidence>
<dbReference type="Pfam" id="PF00668">
    <property type="entry name" value="Condensation"/>
    <property type="match status" value="2"/>
</dbReference>
<dbReference type="GO" id="GO:0016874">
    <property type="term" value="F:ligase activity"/>
    <property type="evidence" value="ECO:0007669"/>
    <property type="project" value="UniProtKB-KW"/>
</dbReference>
<dbReference type="SUPFAM" id="SSF51735">
    <property type="entry name" value="NAD(P)-binding Rossmann-fold domains"/>
    <property type="match status" value="1"/>
</dbReference>
<dbReference type="Gene3D" id="3.40.50.12780">
    <property type="entry name" value="N-terminal domain of ligase-like"/>
    <property type="match status" value="2"/>
</dbReference>
<dbReference type="Gene3D" id="3.40.50.720">
    <property type="entry name" value="NAD(P)-binding Rossmann-like Domain"/>
    <property type="match status" value="1"/>
</dbReference>
<dbReference type="GO" id="GO:0043041">
    <property type="term" value="P:amino acid activation for nonribosomal peptide biosynthetic process"/>
    <property type="evidence" value="ECO:0007669"/>
    <property type="project" value="TreeGrafter"/>
</dbReference>
<dbReference type="GO" id="GO:0031177">
    <property type="term" value="F:phosphopantetheine binding"/>
    <property type="evidence" value="ECO:0007669"/>
    <property type="project" value="InterPro"/>
</dbReference>
<dbReference type="SUPFAM" id="SSF47336">
    <property type="entry name" value="ACP-like"/>
    <property type="match status" value="2"/>
</dbReference>
<dbReference type="FunFam" id="3.40.50.12780:FF:000012">
    <property type="entry name" value="Non-ribosomal peptide synthetase"/>
    <property type="match status" value="2"/>
</dbReference>
<feature type="domain" description="Carrier" evidence="5">
    <location>
        <begin position="961"/>
        <end position="1036"/>
    </location>
</feature>
<dbReference type="InterPro" id="IPR000873">
    <property type="entry name" value="AMP-dep_synth/lig_dom"/>
</dbReference>
<dbReference type="CDD" id="cd05235">
    <property type="entry name" value="SDR_e1"/>
    <property type="match status" value="1"/>
</dbReference>
<dbReference type="InterPro" id="IPR010080">
    <property type="entry name" value="Thioester_reductase-like_dom"/>
</dbReference>
<proteinExistence type="predicted"/>
<dbReference type="SUPFAM" id="SSF52777">
    <property type="entry name" value="CoA-dependent acyltransferases"/>
    <property type="match status" value="4"/>
</dbReference>
<dbReference type="InterPro" id="IPR013120">
    <property type="entry name" value="FAR_NAD-bd"/>
</dbReference>
<dbReference type="InterPro" id="IPR036291">
    <property type="entry name" value="NAD(P)-bd_dom_sf"/>
</dbReference>
<evidence type="ECO:0000313" key="6">
    <source>
        <dbReference type="EMBL" id="MDP7733345.1"/>
    </source>
</evidence>
<dbReference type="InterPro" id="IPR009081">
    <property type="entry name" value="PP-bd_ACP"/>
</dbReference>
<dbReference type="Pfam" id="PF00550">
    <property type="entry name" value="PP-binding"/>
    <property type="match status" value="2"/>
</dbReference>
<dbReference type="InterPro" id="IPR020845">
    <property type="entry name" value="AMP-binding_CS"/>
</dbReference>
<name>A0A4R5WW27_9MYCO</name>
<dbReference type="InterPro" id="IPR025110">
    <property type="entry name" value="AMP-bd_C"/>
</dbReference>
<dbReference type="Gene3D" id="3.30.559.30">
    <property type="entry name" value="Nonribosomal peptide synthetase, condensation domain"/>
    <property type="match status" value="2"/>
</dbReference>
<keyword evidence="3" id="KW-0597">Phosphoprotein</keyword>
<dbReference type="NCBIfam" id="TIGR01733">
    <property type="entry name" value="AA-adenyl-dom"/>
    <property type="match status" value="2"/>
</dbReference>
<dbReference type="SMART" id="SM00823">
    <property type="entry name" value="PKS_PP"/>
    <property type="match status" value="2"/>
</dbReference>
<dbReference type="PROSITE" id="PS00012">
    <property type="entry name" value="PHOSPHOPANTETHEINE"/>
    <property type="match status" value="1"/>
</dbReference>
<dbReference type="PROSITE" id="PS50075">
    <property type="entry name" value="CARRIER"/>
    <property type="match status" value="2"/>
</dbReference>
<dbReference type="Pfam" id="PF07993">
    <property type="entry name" value="NAD_binding_4"/>
    <property type="match status" value="1"/>
</dbReference>
<dbReference type="PANTHER" id="PTHR45527:SF1">
    <property type="entry name" value="FATTY ACID SYNTHASE"/>
    <property type="match status" value="1"/>
</dbReference>
<dbReference type="InterPro" id="IPR045851">
    <property type="entry name" value="AMP-bd_C_sf"/>
</dbReference>
<dbReference type="PROSITE" id="PS00455">
    <property type="entry name" value="AMP_BINDING"/>
    <property type="match status" value="2"/>
</dbReference>
<dbReference type="Gene3D" id="3.30.300.30">
    <property type="match status" value="2"/>
</dbReference>
<comment type="cofactor">
    <cofactor evidence="1">
        <name>pantetheine 4'-phosphate</name>
        <dbReference type="ChEBI" id="CHEBI:47942"/>
    </cofactor>
</comment>
<dbReference type="FunFam" id="3.30.300.30:FF:000010">
    <property type="entry name" value="Enterobactin synthetase component F"/>
    <property type="match status" value="2"/>
</dbReference>
<dbReference type="GO" id="GO:0005829">
    <property type="term" value="C:cytosol"/>
    <property type="evidence" value="ECO:0007669"/>
    <property type="project" value="TreeGrafter"/>
</dbReference>
<dbReference type="InterPro" id="IPR020806">
    <property type="entry name" value="PKS_PP-bd"/>
</dbReference>
<dbReference type="InterPro" id="IPR006162">
    <property type="entry name" value="Ppantetheine_attach_site"/>
</dbReference>
<sequence>MESDDRAFPLTPGQLDIWLAHETGQLNVQWQLGLFARIEGAIDRVAVEQAMRRVLHEAEPPRVAIFEANGQLLQKAIEYPDAAVVFHDLSGSRHPVQEARALAAAIQSTPMPLTGPLFTFALFQTWDDEYYLFACGHHIVIDGTGIALVFNRLATVYSAIASQKPIPPAFFGSLQDLVQCESEYRASDDFLDDRAYWSRNLPSESGSRYRMPRDARAADLPSSSVPVRLDSVALRRVQQLAQTRTLSQSSVMAAACALLVHGWCGDGPEVVLDFPVSRRVRPESKRIPGMLAGVVPLVLRVLPDSSVADFCAHVDDRIRQALRHQRFPVYALERESRGGPALPVDRVSVNFVPGQTALDLVGLEASILHASIGLPSSFGLIFGGAGDQISFGTAGAAQPFSSFGVSDLARRLEQVLLAMAADPGRRLSSLSLLDSGDGTGLDGWGNRAALTQCCMPAVTIPGLFAEQVARNPEATAVSFEGLSMTYRELDEAANRLAGLLAGRGARPGAVVGLLVSRSASAIVAILAVLKTGAAYLPIDPALPVARIGFLIDDAEPVAVLTTAGLRHRLDGHAVPIIDISEQVDPEAGPQPLSVGADGIAYVIYTSGTTGTPKGVAITHRNVTHLVHSLHARLPAAGVWSQWHSLAFDASVQEIFGALLGGGQLVVVPDSVAASPDEFHALLVAERVSVLSQTASAVSVLQTQGLDSVSLLVGAEPCPAELVDRWAAGRVMLNVYGPTETTVDVAISAPLSPGAGVPPIGSPVTGAAFFVLDGWLRPVPSGVVGELYVGGAAVGIGYVRRSGLTAARFVACPFGGLGGRMYRTGDLVRWRPDGQLEYLGRADEQVKIRGYRIELGEVEAALRRHPRVAQAAVTAPSVAGGAADGIGDAQLVGYVVLDAQVDDPGQTPSAVELRQYASARLPHFMVPATIMVLESLPLTVNGKLDRRALPAPEFVSTVPYREPRDACERELAGLFGDVLGVTTVGIDDGFFDLGGHSLSAMRLVARTRAELGVEIGIRAFFEAPTVAGLAELVRAQSGDLPGTALVAQQRPAVVPLSFAQSRLWFIDQIQCPAPVYNMAVALQLRGRLDSGALSAALSDVVERHESLRTVFPAPEGMPHQLVLPAAQADFGWQIIDATGWPASRLDAAIDTAAAHPFRLSEEIPMRATLFRVRDNEHALVLVLHHIAADGWSVTPLARDIGVAYVSRCAGRAPGWPPLPVQYADYTLWQRAQLGDPGDRDSRIAKELRFWEENLSGLPEPVALPTVRPYPPVADYRGAHVTVDWPAQLQQQIARVAGEHNATSFMVMQAALAVLLSALGAESDVVVGFPIAGRRDPALDDLVGFFVNTLVLRVDLAGDPSFAELLAQVRRRSLEAYEHQDVPFELLVERLNPPRSLTRHPLVQVVLAWQNVPGQQFDPAAGLTLGDLHVTPKPLNTHSARMDLTFSLGEFWTAGGEPAGIRGGVEFRTDVFDAESIETLVECFQRVVAALTADPARPVSAVDLLDEVSRARLDGWGNRAMLTGPPTPSASIPAVWAAQVARSPAAVALTDGSRSWSYQEVDEAANRLAHLISRHGVSAGARVALLLERSAEAVVSILAVLKAGAAYLPLDPGWPSARLEFMLADATPTAVITTAGQRARCDGQLLAVIVVDEANLGPDLEAGPNHAPPPPAGDDIAYLIYTSGTTGIPKGVAITHRNVTDQIMSLDGGLPAASEQVWPQCHSLAFDFSVWEICGALLRGGRLVIVPESIAASAKDFPALLISEHVNVLSQTPSAVAMLPAEGLDSVALVVGGEPCPADVVQRWAPGRVMINAYGPTETTIYASISAPLAAEQPRASAAPIGSPVPQAALFVLDRRLRAVPVGVVGELYIAGNGVGVGYWCRSGLTAARFVACPFGGPGRRMYRTGDLVRWRADGQLDYVARADEQVKVRGHRIELGEVRAALAECDGVRQAVVIAREDRHGTSRLVGYVTGSADPVAVRTEVAERLPGYLVPAAVLKIDNVPLTVNGKLDIRALPAPQYPAATRYRAPATPVEEVLAGIYAEVLGLERVGVDDSFFDLGGDSLSAMRLVAAINTSLDTDLAVRTVFEAQTVSGLSRQLSRHARSPSFAAVHGPEAAVVHAADLTLDKFIDAATLAGAPALPRPRAEVRTVLLTGATGFLGRFLVLELMQRMKPIDGRLICLVRANSDEDARRRLDKTFDSGDPKLLRHFHELAADCLEVIAGDKSETNLGLDQQVWQRLADSVDLIVDSAALVNGILPYRELFGPNVVGTAELIRLALTTKLKTYAYTSTANVGDQIEVSAFTEDADIRVISPTRANHHGYTVGYGNSKWAGEVLLREAHDLSGLPVAVFRCGMILADCSYAGQLNVSDTFTRGLLSILATGTAPGSFYQLDADGNRQRAHFDGLPVTFVAEAIATLGLRLADGFTTLHVMNTHDDGIGLDEYVDWLIEAGYPIERIDDFGEWLRRFEAGLRGLPDRQRRQSVLPALSLSSLAGFAPPEPTRGSPAATERFRAAVRESKIGPDKDNPDIPHVSASIIVKYLNDLRLLGFL</sequence>
<reference evidence="6" key="1">
    <citation type="submission" date="2023-06" db="EMBL/GenBank/DDBJ databases">
        <title>Identification of two novel mycobacterium reveal diversities and complexities of Mycobacterium gordonae clade.</title>
        <authorList>
            <person name="Matsumoto Y."/>
            <person name="Nakamura S."/>
            <person name="Motooka D."/>
            <person name="Fukushima K."/>
        </authorList>
    </citation>
    <scope>NUCLEOTIDE SEQUENCE</scope>
    <source>
        <strain evidence="6">TY812</strain>
    </source>
</reference>
<dbReference type="Gene3D" id="3.30.559.10">
    <property type="entry name" value="Chloramphenicol acetyltransferase-like domain"/>
    <property type="match status" value="2"/>
</dbReference>
<dbReference type="InterPro" id="IPR001242">
    <property type="entry name" value="Condensation_dom"/>
</dbReference>
<dbReference type="CDD" id="cd19540">
    <property type="entry name" value="LCL_NRPS-like"/>
    <property type="match status" value="1"/>
</dbReference>
<dbReference type="InterPro" id="IPR042099">
    <property type="entry name" value="ANL_N_sf"/>
</dbReference>
<dbReference type="EMBL" id="JAUFSA010000001">
    <property type="protein sequence ID" value="MDP7733345.1"/>
    <property type="molecule type" value="Genomic_DNA"/>
</dbReference>
<dbReference type="InterPro" id="IPR010071">
    <property type="entry name" value="AA_adenyl_dom"/>
</dbReference>